<feature type="compositionally biased region" description="Basic residues" evidence="1">
    <location>
        <begin position="120"/>
        <end position="144"/>
    </location>
</feature>
<feature type="transmembrane region" description="Helical" evidence="2">
    <location>
        <begin position="39"/>
        <end position="58"/>
    </location>
</feature>
<evidence type="ECO:0000256" key="2">
    <source>
        <dbReference type="SAM" id="Phobius"/>
    </source>
</evidence>
<feature type="transmembrane region" description="Helical" evidence="2">
    <location>
        <begin position="70"/>
        <end position="88"/>
    </location>
</feature>
<keyword evidence="2" id="KW-1133">Transmembrane helix</keyword>
<organism evidence="3 4">
    <name type="scientific">Holdemania filiformis</name>
    <dbReference type="NCBI Taxonomy" id="61171"/>
    <lineage>
        <taxon>Bacteria</taxon>
        <taxon>Bacillati</taxon>
        <taxon>Bacillota</taxon>
        <taxon>Erysipelotrichia</taxon>
        <taxon>Erysipelotrichales</taxon>
        <taxon>Erysipelotrichaceae</taxon>
        <taxon>Holdemania</taxon>
    </lineage>
</organism>
<gene>
    <name evidence="3" type="ORF">DWY25_12750</name>
</gene>
<proteinExistence type="predicted"/>
<protein>
    <recommendedName>
        <fullName evidence="5">Spore cortex biosynthesis protein YabQ</fullName>
    </recommendedName>
</protein>
<dbReference type="EMBL" id="QRUP01000017">
    <property type="protein sequence ID" value="RGR71875.1"/>
    <property type="molecule type" value="Genomic_DNA"/>
</dbReference>
<evidence type="ECO:0000256" key="1">
    <source>
        <dbReference type="SAM" id="MobiDB-lite"/>
    </source>
</evidence>
<keyword evidence="4" id="KW-1185">Reference proteome</keyword>
<dbReference type="NCBIfam" id="TIGR02893">
    <property type="entry name" value="spore_yabQ"/>
    <property type="match status" value="1"/>
</dbReference>
<name>A0A412FUI6_9FIRM</name>
<evidence type="ECO:0008006" key="5">
    <source>
        <dbReference type="Google" id="ProtNLM"/>
    </source>
</evidence>
<dbReference type="GeneID" id="83016264"/>
<dbReference type="Proteomes" id="UP000284178">
    <property type="component" value="Unassembled WGS sequence"/>
</dbReference>
<evidence type="ECO:0000313" key="4">
    <source>
        <dbReference type="Proteomes" id="UP000284178"/>
    </source>
</evidence>
<dbReference type="RefSeq" id="WP_117895545.1">
    <property type="nucleotide sequence ID" value="NZ_CABJCV010000017.1"/>
</dbReference>
<dbReference type="InterPro" id="IPR019074">
    <property type="entry name" value="YabQ"/>
</dbReference>
<comment type="caution">
    <text evidence="3">The sequence shown here is derived from an EMBL/GenBank/DDBJ whole genome shotgun (WGS) entry which is preliminary data.</text>
</comment>
<evidence type="ECO:0000313" key="3">
    <source>
        <dbReference type="EMBL" id="RGR71875.1"/>
    </source>
</evidence>
<feature type="transmembrane region" description="Helical" evidence="2">
    <location>
        <begin position="6"/>
        <end position="27"/>
    </location>
</feature>
<feature type="compositionally biased region" description="Basic residues" evidence="1">
    <location>
        <begin position="152"/>
        <end position="170"/>
    </location>
</feature>
<keyword evidence="2" id="KW-0812">Transmembrane</keyword>
<accession>A0A412FUI6</accession>
<dbReference type="AlphaFoldDB" id="A0A412FUI6"/>
<dbReference type="Pfam" id="PF09578">
    <property type="entry name" value="Spore_YabQ"/>
    <property type="match status" value="1"/>
</dbReference>
<reference evidence="3 4" key="1">
    <citation type="submission" date="2018-08" db="EMBL/GenBank/DDBJ databases">
        <title>A genome reference for cultivated species of the human gut microbiota.</title>
        <authorList>
            <person name="Zou Y."/>
            <person name="Xue W."/>
            <person name="Luo G."/>
        </authorList>
    </citation>
    <scope>NUCLEOTIDE SEQUENCE [LARGE SCALE GENOMIC DNA]</scope>
    <source>
        <strain evidence="3 4">AF24-29</strain>
    </source>
</reference>
<keyword evidence="2" id="KW-0472">Membrane</keyword>
<feature type="region of interest" description="Disordered" evidence="1">
    <location>
        <begin position="120"/>
        <end position="179"/>
    </location>
</feature>
<sequence>MILLPQQFQALVYHFFSGWVFALTWSGMNRLTWHYRRHFVRWVIETLYFFIFVTLMYAGLLPITGGQTQMYLLAVFVLGAAVYLKFYAMTFSPLFEGIVRSIVKQLTGFKKQKAKSQAAFKHRQEIRHKKRAEKRQSRKLKHQKKQNEKQLKRQKKKEKHQAKQNRKHPGRMMPKEESG</sequence>